<gene>
    <name evidence="1" type="ORF">IWX46DRAFT_662807</name>
</gene>
<evidence type="ECO:0000313" key="1">
    <source>
        <dbReference type="EMBL" id="KAK7539001.1"/>
    </source>
</evidence>
<protein>
    <submittedName>
        <fullName evidence="1">Uncharacterized protein</fullName>
    </submittedName>
</protein>
<name>A0ABR1LV11_9PEZI</name>
<dbReference type="EMBL" id="JBBPDW010000029">
    <property type="protein sequence ID" value="KAK7539001.1"/>
    <property type="molecule type" value="Genomic_DNA"/>
</dbReference>
<dbReference type="Proteomes" id="UP001365128">
    <property type="component" value="Unassembled WGS sequence"/>
</dbReference>
<comment type="caution">
    <text evidence="1">The sequence shown here is derived from an EMBL/GenBank/DDBJ whole genome shotgun (WGS) entry which is preliminary data.</text>
</comment>
<keyword evidence="2" id="KW-1185">Reference proteome</keyword>
<proteinExistence type="predicted"/>
<accession>A0ABR1LV11</accession>
<organism evidence="1 2">
    <name type="scientific">Phyllosticta citricarpa</name>
    <dbReference type="NCBI Taxonomy" id="55181"/>
    <lineage>
        <taxon>Eukaryota</taxon>
        <taxon>Fungi</taxon>
        <taxon>Dikarya</taxon>
        <taxon>Ascomycota</taxon>
        <taxon>Pezizomycotina</taxon>
        <taxon>Dothideomycetes</taxon>
        <taxon>Dothideomycetes incertae sedis</taxon>
        <taxon>Botryosphaeriales</taxon>
        <taxon>Phyllostictaceae</taxon>
        <taxon>Phyllosticta</taxon>
    </lineage>
</organism>
<evidence type="ECO:0000313" key="2">
    <source>
        <dbReference type="Proteomes" id="UP001365128"/>
    </source>
</evidence>
<sequence length="241" mass="26045">MALPLYCFACTATQGHPLLAQRLISLFVKTSAQPQSIAFSPQRHSAASILQINICRVVCSFAGLISKPRSIGYNLQSDVALSNGRRKSEVNLCPDNEVRWQRDQLHMPPARCLGCHGRQPMHHPSFPVHSAPCPCNQLPARRSACNVSLVGFDDSSSAIENLPHHRVPTVWSLEATLCRSCATGAANTIRRLKSGPDLLPPNLAGGFVSWSDRKGPCSGAASCCATTIYQRSCTLLTLDAV</sequence>
<reference evidence="1 2" key="1">
    <citation type="submission" date="2024-04" db="EMBL/GenBank/DDBJ databases">
        <title>Phyllosticta paracitricarpa is synonymous to the EU quarantine fungus P. citricarpa based on phylogenomic analyses.</title>
        <authorList>
            <consortium name="Lawrence Berkeley National Laboratory"/>
            <person name="Van Ingen-Buijs V.A."/>
            <person name="Van Westerhoven A.C."/>
            <person name="Haridas S."/>
            <person name="Skiadas P."/>
            <person name="Martin F."/>
            <person name="Groenewald J.Z."/>
            <person name="Crous P.W."/>
            <person name="Seidl M.F."/>
        </authorList>
    </citation>
    <scope>NUCLEOTIDE SEQUENCE [LARGE SCALE GENOMIC DNA]</scope>
    <source>
        <strain evidence="1 2">CBS 122670</strain>
    </source>
</reference>